<sequence length="382" mass="40355">MTGASHRTSLFHILLLISSTLAFVHSAKQAASPTRPLLRKPSFVASSNTYTQNAIEQIRSLKQQSPLMVLQDTHNSDAMPSDDTISARRTSSRSVLGIFALSSFSLVTIAAKFGIFPGTPSSHGDFLPYTDLQILRDLGASLLCGALAYALVKSITWAATPTPDRPAFLQPRDARKITHTLSATAYMLFWPLFSSATGARYFAAVVPLINGARLILAANVDDDDENNSLASALSRSGSKAEATGGPLIYVGILAAAILLFWRDQPAGVVALSTMAAGDGLADLVGRRFGKNNKWPTALTGVNNRKSIAGSVALVTASVLTSVGILLWLQATGSLLTTLPPLGELVAKLLVITVGAAFVELVPIADDNYTVPMTAAALSLLFF</sequence>
<keyword evidence="4" id="KW-1185">Reference proteome</keyword>
<evidence type="ECO:0000313" key="4">
    <source>
        <dbReference type="Proteomes" id="UP000198406"/>
    </source>
</evidence>
<comment type="caution">
    <text evidence="3">The sequence shown here is derived from an EMBL/GenBank/DDBJ whole genome shotgun (WGS) entry which is preliminary data.</text>
</comment>
<dbReference type="PANTHER" id="PTHR31303">
    <property type="entry name" value="CTP-DEPENDENT DIACYLGLYCEROL KINASE 1"/>
    <property type="match status" value="1"/>
</dbReference>
<feature type="transmembrane region" description="Helical" evidence="1">
    <location>
        <begin position="138"/>
        <end position="160"/>
    </location>
</feature>
<gene>
    <name evidence="3" type="ORF">FisN_9Lh352</name>
</gene>
<accession>A0A1Z5KL82</accession>
<dbReference type="AlphaFoldDB" id="A0A1Z5KL82"/>
<feature type="transmembrane region" description="Helical" evidence="1">
    <location>
        <begin position="180"/>
        <end position="203"/>
    </location>
</feature>
<dbReference type="InterPro" id="IPR037997">
    <property type="entry name" value="Dgk1-like"/>
</dbReference>
<protein>
    <recommendedName>
        <fullName evidence="5">Phytol kinase</fullName>
    </recommendedName>
</protein>
<keyword evidence="1" id="KW-1133">Transmembrane helix</keyword>
<dbReference type="GO" id="GO:0004143">
    <property type="term" value="F:ATP-dependent diacylglycerol kinase activity"/>
    <property type="evidence" value="ECO:0007669"/>
    <property type="project" value="InterPro"/>
</dbReference>
<name>A0A1Z5KL82_FISSO</name>
<proteinExistence type="predicted"/>
<feature type="chain" id="PRO_5012961504" description="Phytol kinase" evidence="2">
    <location>
        <begin position="27"/>
        <end position="382"/>
    </location>
</feature>
<dbReference type="PANTHER" id="PTHR31303:SF1">
    <property type="entry name" value="CTP-DEPENDENT DIACYLGLYCEROL KINASE 1"/>
    <property type="match status" value="1"/>
</dbReference>
<evidence type="ECO:0000313" key="3">
    <source>
        <dbReference type="EMBL" id="GAX27036.1"/>
    </source>
</evidence>
<feature type="transmembrane region" description="Helical" evidence="1">
    <location>
        <begin position="306"/>
        <end position="328"/>
    </location>
</feature>
<feature type="transmembrane region" description="Helical" evidence="1">
    <location>
        <begin position="95"/>
        <end position="117"/>
    </location>
</feature>
<keyword evidence="1" id="KW-0472">Membrane</keyword>
<evidence type="ECO:0000256" key="2">
    <source>
        <dbReference type="SAM" id="SignalP"/>
    </source>
</evidence>
<dbReference type="EMBL" id="BDSP01000252">
    <property type="protein sequence ID" value="GAX27036.1"/>
    <property type="molecule type" value="Genomic_DNA"/>
</dbReference>
<feature type="signal peptide" evidence="2">
    <location>
        <begin position="1"/>
        <end position="26"/>
    </location>
</feature>
<dbReference type="GO" id="GO:0006654">
    <property type="term" value="P:phosphatidic acid biosynthetic process"/>
    <property type="evidence" value="ECO:0007669"/>
    <property type="project" value="TreeGrafter"/>
</dbReference>
<evidence type="ECO:0000256" key="1">
    <source>
        <dbReference type="SAM" id="Phobius"/>
    </source>
</evidence>
<keyword evidence="1" id="KW-0812">Transmembrane</keyword>
<dbReference type="Proteomes" id="UP000198406">
    <property type="component" value="Unassembled WGS sequence"/>
</dbReference>
<evidence type="ECO:0008006" key="5">
    <source>
        <dbReference type="Google" id="ProtNLM"/>
    </source>
</evidence>
<keyword evidence="2" id="KW-0732">Signal</keyword>
<organism evidence="3 4">
    <name type="scientific">Fistulifera solaris</name>
    <name type="common">Oleaginous diatom</name>
    <dbReference type="NCBI Taxonomy" id="1519565"/>
    <lineage>
        <taxon>Eukaryota</taxon>
        <taxon>Sar</taxon>
        <taxon>Stramenopiles</taxon>
        <taxon>Ochrophyta</taxon>
        <taxon>Bacillariophyta</taxon>
        <taxon>Bacillariophyceae</taxon>
        <taxon>Bacillariophycidae</taxon>
        <taxon>Naviculales</taxon>
        <taxon>Naviculaceae</taxon>
        <taxon>Fistulifera</taxon>
    </lineage>
</organism>
<reference evidence="3 4" key="1">
    <citation type="journal article" date="2015" name="Plant Cell">
        <title>Oil accumulation by the oleaginous diatom Fistulifera solaris as revealed by the genome and transcriptome.</title>
        <authorList>
            <person name="Tanaka T."/>
            <person name="Maeda Y."/>
            <person name="Veluchamy A."/>
            <person name="Tanaka M."/>
            <person name="Abida H."/>
            <person name="Marechal E."/>
            <person name="Bowler C."/>
            <person name="Muto M."/>
            <person name="Sunaga Y."/>
            <person name="Tanaka M."/>
            <person name="Yoshino T."/>
            <person name="Taniguchi T."/>
            <person name="Fukuda Y."/>
            <person name="Nemoto M."/>
            <person name="Matsumoto M."/>
            <person name="Wong P.S."/>
            <person name="Aburatani S."/>
            <person name="Fujibuchi W."/>
        </authorList>
    </citation>
    <scope>NUCLEOTIDE SEQUENCE [LARGE SCALE GENOMIC DNA]</scope>
    <source>
        <strain evidence="3 4">JPCC DA0580</strain>
    </source>
</reference>
<feature type="transmembrane region" description="Helical" evidence="1">
    <location>
        <begin position="242"/>
        <end position="261"/>
    </location>
</feature>
<feature type="transmembrane region" description="Helical" evidence="1">
    <location>
        <begin position="344"/>
        <end position="364"/>
    </location>
</feature>
<dbReference type="GO" id="GO:0005789">
    <property type="term" value="C:endoplasmic reticulum membrane"/>
    <property type="evidence" value="ECO:0007669"/>
    <property type="project" value="TreeGrafter"/>
</dbReference>
<dbReference type="InParanoid" id="A0A1Z5KL82"/>
<dbReference type="OrthoDB" id="5673at2759"/>